<feature type="compositionally biased region" description="Gly residues" evidence="1">
    <location>
        <begin position="65"/>
        <end position="76"/>
    </location>
</feature>
<gene>
    <name evidence="2" type="ORF">BSK56_33375</name>
</gene>
<dbReference type="EMBL" id="MPTB01000105">
    <property type="protein sequence ID" value="OMD34963.1"/>
    <property type="molecule type" value="Genomic_DNA"/>
</dbReference>
<feature type="compositionally biased region" description="Basic and acidic residues" evidence="1">
    <location>
        <begin position="209"/>
        <end position="234"/>
    </location>
</feature>
<feature type="region of interest" description="Disordered" evidence="1">
    <location>
        <begin position="26"/>
        <end position="109"/>
    </location>
</feature>
<name>A0ABX3GQU2_PAEBO</name>
<comment type="caution">
    <text evidence="2">The sequence shown here is derived from an EMBL/GenBank/DDBJ whole genome shotgun (WGS) entry which is preliminary data.</text>
</comment>
<keyword evidence="3" id="KW-1185">Reference proteome</keyword>
<evidence type="ECO:0000256" key="1">
    <source>
        <dbReference type="SAM" id="MobiDB-lite"/>
    </source>
</evidence>
<evidence type="ECO:0000313" key="3">
    <source>
        <dbReference type="Proteomes" id="UP000187412"/>
    </source>
</evidence>
<protein>
    <submittedName>
        <fullName evidence="2">Uncharacterized protein</fullName>
    </submittedName>
</protein>
<evidence type="ECO:0000313" key="2">
    <source>
        <dbReference type="EMBL" id="OMD34963.1"/>
    </source>
</evidence>
<feature type="compositionally biased region" description="Basic and acidic residues" evidence="1">
    <location>
        <begin position="82"/>
        <end position="97"/>
    </location>
</feature>
<sequence>MQSVARKMNISVKLLSPDPATAAGRWQFHDLEPYSSRSKGPDTPLTPERQRQKDALESGEYSGRGTKGTGDGGGGIPPKTNKKPEGRLPRTGGKWEGEPGNGKWYSDDPDVIEITNGKPIVFKDGRPDFSPWSAYELEFKPGVLNGTDQDFDQVYKRMAELGLAKNKTQAKALLKQVGLTPHHLSETVIEMIPTKLHGNIPHKGSASDMRNKASEIIEIETEKIIPEKSEDPSKKRNKGGPPTDDDD</sequence>
<reference evidence="2 3" key="1">
    <citation type="submission" date="2016-10" db="EMBL/GenBank/DDBJ databases">
        <title>Paenibacillus species isolates.</title>
        <authorList>
            <person name="Beno S.M."/>
        </authorList>
    </citation>
    <scope>NUCLEOTIDE SEQUENCE [LARGE SCALE GENOMIC DNA]</scope>
    <source>
        <strain evidence="2 3">FSL H7-0744</strain>
    </source>
</reference>
<dbReference type="Proteomes" id="UP000187412">
    <property type="component" value="Unassembled WGS sequence"/>
</dbReference>
<accession>A0ABX3GQU2</accession>
<feature type="region of interest" description="Disordered" evidence="1">
    <location>
        <begin position="1"/>
        <end position="20"/>
    </location>
</feature>
<organism evidence="2 3">
    <name type="scientific">Paenibacillus borealis</name>
    <dbReference type="NCBI Taxonomy" id="160799"/>
    <lineage>
        <taxon>Bacteria</taxon>
        <taxon>Bacillati</taxon>
        <taxon>Bacillota</taxon>
        <taxon>Bacilli</taxon>
        <taxon>Bacillales</taxon>
        <taxon>Paenibacillaceae</taxon>
        <taxon>Paenibacillus</taxon>
    </lineage>
</organism>
<feature type="region of interest" description="Disordered" evidence="1">
    <location>
        <begin position="199"/>
        <end position="247"/>
    </location>
</feature>
<proteinExistence type="predicted"/>